<evidence type="ECO:0000256" key="1">
    <source>
        <dbReference type="SAM" id="MobiDB-lite"/>
    </source>
</evidence>
<evidence type="ECO:0000313" key="5">
    <source>
        <dbReference type="Proteomes" id="UP001597417"/>
    </source>
</evidence>
<feature type="domain" description="GerMN" evidence="3">
    <location>
        <begin position="213"/>
        <end position="301"/>
    </location>
</feature>
<dbReference type="Pfam" id="PF10647">
    <property type="entry name" value="Gmad1"/>
    <property type="match status" value="1"/>
</dbReference>
<dbReference type="Proteomes" id="UP001597417">
    <property type="component" value="Unassembled WGS sequence"/>
</dbReference>
<evidence type="ECO:0000259" key="3">
    <source>
        <dbReference type="SMART" id="SM00909"/>
    </source>
</evidence>
<proteinExistence type="predicted"/>
<gene>
    <name evidence="4" type="ORF">ACFSXZ_23175</name>
</gene>
<accession>A0ABW5FXB5</accession>
<dbReference type="EMBL" id="JBHUKR010000011">
    <property type="protein sequence ID" value="MFD2419239.1"/>
    <property type="molecule type" value="Genomic_DNA"/>
</dbReference>
<evidence type="ECO:0000256" key="2">
    <source>
        <dbReference type="SAM" id="SignalP"/>
    </source>
</evidence>
<protein>
    <submittedName>
        <fullName evidence="4">LpqB family beta-propeller domain-containing protein</fullName>
    </submittedName>
</protein>
<keyword evidence="2" id="KW-0732">Signal</keyword>
<dbReference type="PROSITE" id="PS51257">
    <property type="entry name" value="PROKAR_LIPOPROTEIN"/>
    <property type="match status" value="1"/>
</dbReference>
<comment type="caution">
    <text evidence="4">The sequence shown here is derived from an EMBL/GenBank/DDBJ whole genome shotgun (WGS) entry which is preliminary data.</text>
</comment>
<dbReference type="RefSeq" id="WP_378267242.1">
    <property type="nucleotide sequence ID" value="NZ_JBHUKR010000011.1"/>
</dbReference>
<feature type="region of interest" description="Disordered" evidence="1">
    <location>
        <begin position="387"/>
        <end position="408"/>
    </location>
</feature>
<feature type="compositionally biased region" description="Low complexity" evidence="1">
    <location>
        <begin position="387"/>
        <end position="404"/>
    </location>
</feature>
<keyword evidence="5" id="KW-1185">Reference proteome</keyword>
<dbReference type="InterPro" id="IPR059026">
    <property type="entry name" value="LpqB_N"/>
</dbReference>
<evidence type="ECO:0000313" key="4">
    <source>
        <dbReference type="EMBL" id="MFD2419239.1"/>
    </source>
</evidence>
<reference evidence="5" key="1">
    <citation type="journal article" date="2019" name="Int. J. Syst. Evol. Microbiol.">
        <title>The Global Catalogue of Microorganisms (GCM) 10K type strain sequencing project: providing services to taxonomists for standard genome sequencing and annotation.</title>
        <authorList>
            <consortium name="The Broad Institute Genomics Platform"/>
            <consortium name="The Broad Institute Genome Sequencing Center for Infectious Disease"/>
            <person name="Wu L."/>
            <person name="Ma J."/>
        </authorList>
    </citation>
    <scope>NUCLEOTIDE SEQUENCE [LARGE SCALE GENOMIC DNA]</scope>
    <source>
        <strain evidence="5">CGMCC 4.7645</strain>
    </source>
</reference>
<sequence>MRRTGRLRAVFVRVAALCSGLVLVAGCATVPEESQPVAVPQGELGQASNPDVPQPARDIDALTVVRDFVHASAQPLSNNGAARLYLADAGKDWHPGKVMNVIDDQFNTVYSSGGEPPQDPNQVVVFIHGTSLGMLGRDNAFIPAKRAYDMPLVVQKQTDGQWRIVNPPDTMVVAYSDFTANYVRVPVYFFAQDSNTVVPDLRYVAGVPQSGLADRVVRLLLSGPSDQLSGAVRNPLPEGASTDGTVTATGDGALMVPLTGVGDQTQEVKRMIAAQVVLSLQTVTPNRVRLLSDGVPLVDGQAEWLPSELPSYTGLASPSADQPGLMVATSRIRSLGDGGPIQGSAGAGVYNAISAAQSIDGRQLAIVDEEGGRQRLRVGGFGREVPLVSSPGGPLSGGTLTRPTWRPSATADGTAGEVWTVVDGETVLRVLRTPDGSWMPQVVNAEDVLAVGPISVLRLSRDGARAAIVINGQLLVAAVVRTQDAVQLRGLRSLQTGALTGVVDVDWLSQDSLVAATTMPSQPVVKVPIDGLRMDAFNSSNLTPPVRSITAAPGRSVVVADSGGLWTASDVGEVWRPHPHTLPKASPFYPG</sequence>
<dbReference type="Pfam" id="PF25976">
    <property type="entry name" value="LpqB_N"/>
    <property type="match status" value="1"/>
</dbReference>
<name>A0ABW5FXB5_9PSEU</name>
<dbReference type="SMART" id="SM00909">
    <property type="entry name" value="Germane"/>
    <property type="match status" value="1"/>
</dbReference>
<dbReference type="InterPro" id="IPR018910">
    <property type="entry name" value="LpqB_C"/>
</dbReference>
<feature type="signal peptide" evidence="2">
    <location>
        <begin position="1"/>
        <end position="24"/>
    </location>
</feature>
<feature type="chain" id="PRO_5045104523" evidence="2">
    <location>
        <begin position="25"/>
        <end position="591"/>
    </location>
</feature>
<dbReference type="Pfam" id="PF10646">
    <property type="entry name" value="Germane"/>
    <property type="match status" value="1"/>
</dbReference>
<organism evidence="4 5">
    <name type="scientific">Amycolatopsis pigmentata</name>
    <dbReference type="NCBI Taxonomy" id="450801"/>
    <lineage>
        <taxon>Bacteria</taxon>
        <taxon>Bacillati</taxon>
        <taxon>Actinomycetota</taxon>
        <taxon>Actinomycetes</taxon>
        <taxon>Pseudonocardiales</taxon>
        <taxon>Pseudonocardiaceae</taxon>
        <taxon>Amycolatopsis</taxon>
    </lineage>
</organism>
<dbReference type="InterPro" id="IPR019606">
    <property type="entry name" value="GerMN"/>
</dbReference>